<evidence type="ECO:0000256" key="1">
    <source>
        <dbReference type="SAM" id="SignalP"/>
    </source>
</evidence>
<keyword evidence="1" id="KW-0732">Signal</keyword>
<gene>
    <name evidence="2" type="ORF">WF787_12075</name>
</gene>
<keyword evidence="3" id="KW-1185">Reference proteome</keyword>
<reference evidence="2 3" key="1">
    <citation type="submission" date="2024-03" db="EMBL/GenBank/DDBJ databases">
        <authorList>
            <person name="Plomp N."/>
            <person name="Harmsen H.J."/>
        </authorList>
    </citation>
    <scope>NUCLEOTIDE SEQUENCE [LARGE SCALE GENOMIC DNA]</scope>
    <source>
        <strain evidence="2 3">HTF-76H</strain>
    </source>
</reference>
<evidence type="ECO:0000313" key="3">
    <source>
        <dbReference type="Proteomes" id="UP001379600"/>
    </source>
</evidence>
<accession>A0AB35Y2D4</accession>
<feature type="signal peptide" evidence="1">
    <location>
        <begin position="1"/>
        <end position="30"/>
    </location>
</feature>
<feature type="chain" id="PRO_5044287202" description="Peptidase C39-like domain-containing protein" evidence="1">
    <location>
        <begin position="31"/>
        <end position="339"/>
    </location>
</feature>
<organism evidence="2 3">
    <name type="scientific">Faecalibacterium taiwanense</name>
    <dbReference type="NCBI Taxonomy" id="3030638"/>
    <lineage>
        <taxon>Bacteria</taxon>
        <taxon>Bacillati</taxon>
        <taxon>Bacillota</taxon>
        <taxon>Clostridia</taxon>
        <taxon>Eubacteriales</taxon>
        <taxon>Oscillospiraceae</taxon>
        <taxon>Faecalibacterium</taxon>
    </lineage>
</organism>
<proteinExistence type="predicted"/>
<evidence type="ECO:0008006" key="4">
    <source>
        <dbReference type="Google" id="ProtNLM"/>
    </source>
</evidence>
<protein>
    <recommendedName>
        <fullName evidence="4">Peptidase C39-like domain-containing protein</fullName>
    </recommendedName>
</protein>
<evidence type="ECO:0000313" key="2">
    <source>
        <dbReference type="EMBL" id="MEJ3691937.1"/>
    </source>
</evidence>
<dbReference type="RefSeq" id="WP_332376085.1">
    <property type="nucleotide sequence ID" value="NZ_CP155552.1"/>
</dbReference>
<name>A0AB35Y2D4_9FIRM</name>
<dbReference type="AlphaFoldDB" id="A0AB35Y2D4"/>
<dbReference type="EMBL" id="JBBFKC010000013">
    <property type="protein sequence ID" value="MEJ3691937.1"/>
    <property type="molecule type" value="Genomic_DNA"/>
</dbReference>
<comment type="caution">
    <text evidence="2">The sequence shown here is derived from an EMBL/GenBank/DDBJ whole genome shotgun (WGS) entry which is preliminary data.</text>
</comment>
<sequence>MNTAAPSRKKLLSLVLTLVFMLTCLPAALAVDLNVDAGFYFKQSRGGTCTLASAAMMLRRRAYFDGLTDWSTVTENSVRSTAWSNGLSHSFTYKEMQVGYGTLPSRKQEKVQTLITLLSQHPEGIVLYDRGQPHAVLLTDYTNGNFYCSDPAGNISSGRIPLENSSVSVNRSSCYWYVASDHNSIAAEADGLRLEGMSYPINVRAGKGMALTGTANAALGTTLTNVQVAVLDENDQTVFTAQAAPNTAIFSFKSLDSSIRFGELPAGNYTYMVIVTDSQGDNLCFTSDFTVSDGSASSGVYWSVKDTEGTKLLDSIQEVQDAFANATESTLGWFGGLFQ</sequence>
<dbReference type="Proteomes" id="UP001379600">
    <property type="component" value="Unassembled WGS sequence"/>
</dbReference>